<dbReference type="PATRIC" id="fig|797209.4.peg.2908"/>
<dbReference type="InterPro" id="IPR036374">
    <property type="entry name" value="OxRdtase_Mopterin-bd_sf"/>
</dbReference>
<dbReference type="InterPro" id="IPR000572">
    <property type="entry name" value="OxRdtase_Mopterin-bd_dom"/>
</dbReference>
<evidence type="ECO:0000313" key="10">
    <source>
        <dbReference type="Proteomes" id="UP000003751"/>
    </source>
</evidence>
<dbReference type="EMBL" id="AEMG01000015">
    <property type="protein sequence ID" value="EFW91375.1"/>
    <property type="molecule type" value="Genomic_DNA"/>
</dbReference>
<proteinExistence type="predicted"/>
<evidence type="ECO:0000259" key="6">
    <source>
        <dbReference type="Pfam" id="PF00174"/>
    </source>
</evidence>
<feature type="region of interest" description="Disordered" evidence="5">
    <location>
        <begin position="1"/>
        <end position="43"/>
    </location>
</feature>
<dbReference type="PRINTS" id="PR00407">
    <property type="entry name" value="EUMOPTERIN"/>
</dbReference>
<dbReference type="SUPFAM" id="SSF81296">
    <property type="entry name" value="E set domains"/>
    <property type="match status" value="1"/>
</dbReference>
<keyword evidence="2" id="KW-0500">Molybdenum</keyword>
<dbReference type="Proteomes" id="UP000184203">
    <property type="component" value="Unassembled WGS sequence"/>
</dbReference>
<feature type="domain" description="Oxidoreductase molybdopterin-binding" evidence="6">
    <location>
        <begin position="59"/>
        <end position="224"/>
    </location>
</feature>
<accession>E7QVW2</accession>
<dbReference type="GO" id="GO:0008482">
    <property type="term" value="F:sulfite oxidase activity"/>
    <property type="evidence" value="ECO:0007669"/>
    <property type="project" value="TreeGrafter"/>
</dbReference>
<evidence type="ECO:0000313" key="8">
    <source>
        <dbReference type="EMBL" id="EFW91375.1"/>
    </source>
</evidence>
<keyword evidence="3" id="KW-0479">Metal-binding</keyword>
<evidence type="ECO:0000313" key="9">
    <source>
        <dbReference type="EMBL" id="SHL12262.1"/>
    </source>
</evidence>
<sequence length="417" mass="46759">MQPKDHRERDPADRPDAPLDERYPGLKVLTESPENAQTASREHLENYLTPREEHYIRTHHRTPKIDAEEWAVSLTGMVENEVELSVAEIKHDYPTESVVHMMECSGNGRAYFDPDAEGDQWTVGAVGSAVWTGTPVRAVLEAHEAATDDGLWLSVMGGEAKEDEDVFCRSIPMGKVLDDCLLAYEMNGEPMTPEHGYPLRLLVPGWFGNNSVKWVDRMHVMETMVSGDEWESKGGRDYTEYQQSSYRIVPAQDDEPERYESVETFSTYEQMRKTDEIRNAYCFDQLVKSLITSPTGDATPSTDGRVEITGVAWSGDDAVERVEVSVDGGETWNDAEFVGPDLGRHAVRKFRYVWDATAGEHALLSRATNEEGRTQPATVSDPDEGLRGITDGKYPWNEKGYGNNAYRPLGVSVSVEE</sequence>
<comment type="cofactor">
    <cofactor evidence="1">
        <name>Mo-molybdopterin</name>
        <dbReference type="ChEBI" id="CHEBI:71302"/>
    </cofactor>
</comment>
<dbReference type="CDD" id="cd02110">
    <property type="entry name" value="SO_family_Moco_dimer"/>
    <property type="match status" value="1"/>
</dbReference>
<dbReference type="RefSeq" id="WP_007981048.1">
    <property type="nucleotide sequence ID" value="NZ_AEMG01000015.1"/>
</dbReference>
<evidence type="ECO:0000259" key="7">
    <source>
        <dbReference type="Pfam" id="PF03404"/>
    </source>
</evidence>
<protein>
    <submittedName>
        <fullName evidence="8">Oxidoreductase molybdopterin binding protein</fullName>
    </submittedName>
    <submittedName>
        <fullName evidence="9">Sulfite dehydrogenase (Cytochrome) subunit SorA apoprotein</fullName>
    </submittedName>
</protein>
<gene>
    <name evidence="9" type="ORF">SAMN05444342_3098</name>
    <name evidence="8" type="ORF">ZOD2009_14751</name>
</gene>
<evidence type="ECO:0000313" key="11">
    <source>
        <dbReference type="Proteomes" id="UP000184203"/>
    </source>
</evidence>
<feature type="region of interest" description="Disordered" evidence="5">
    <location>
        <begin position="365"/>
        <end position="389"/>
    </location>
</feature>
<dbReference type="GO" id="GO:0030151">
    <property type="term" value="F:molybdenum ion binding"/>
    <property type="evidence" value="ECO:0007669"/>
    <property type="project" value="InterPro"/>
</dbReference>
<feature type="compositionally biased region" description="Basic and acidic residues" evidence="5">
    <location>
        <begin position="1"/>
        <end position="24"/>
    </location>
</feature>
<dbReference type="InterPro" id="IPR008335">
    <property type="entry name" value="Mopterin_OxRdtase_euk"/>
</dbReference>
<dbReference type="GO" id="GO:0043546">
    <property type="term" value="F:molybdopterin cofactor binding"/>
    <property type="evidence" value="ECO:0007669"/>
    <property type="project" value="TreeGrafter"/>
</dbReference>
<dbReference type="InterPro" id="IPR005066">
    <property type="entry name" value="MoCF_OxRdtse_dimer"/>
</dbReference>
<evidence type="ECO:0000256" key="3">
    <source>
        <dbReference type="ARBA" id="ARBA00022723"/>
    </source>
</evidence>
<dbReference type="InterPro" id="IPR014756">
    <property type="entry name" value="Ig_E-set"/>
</dbReference>
<evidence type="ECO:0000256" key="4">
    <source>
        <dbReference type="ARBA" id="ARBA00023002"/>
    </source>
</evidence>
<reference evidence="8 10" key="1">
    <citation type="journal article" date="2014" name="ISME J.">
        <title>Trehalose/2-sulfotrehalose biosynthesis and glycine-betaine uptake are widely spread mechanisms for osmoadaptation in the Halobacteriales.</title>
        <authorList>
            <person name="Youssef N.H."/>
            <person name="Savage-Ashlock K.N."/>
            <person name="McCully A.L."/>
            <person name="Luedtke B."/>
            <person name="Shaw E.I."/>
            <person name="Hoff W.D."/>
            <person name="Elshahed M.S."/>
        </authorList>
    </citation>
    <scope>NUCLEOTIDE SEQUENCE [LARGE SCALE GENOMIC DNA]</scope>
    <source>
        <strain evidence="8 10">DX253</strain>
    </source>
</reference>
<dbReference type="AlphaFoldDB" id="E7QVW2"/>
<keyword evidence="4" id="KW-0560">Oxidoreductase</keyword>
<dbReference type="Pfam" id="PF03404">
    <property type="entry name" value="Mo-co_dimer"/>
    <property type="match status" value="1"/>
</dbReference>
<reference evidence="9" key="2">
    <citation type="submission" date="2016-11" db="EMBL/GenBank/DDBJ databases">
        <authorList>
            <person name="Jaros S."/>
            <person name="Januszkiewicz K."/>
            <person name="Wedrychowicz H."/>
        </authorList>
    </citation>
    <scope>NUCLEOTIDE SEQUENCE [LARGE SCALE GENOMIC DNA]</scope>
    <source>
        <strain evidence="9">DX253</strain>
    </source>
</reference>
<dbReference type="Gene3D" id="3.90.420.10">
    <property type="entry name" value="Oxidoreductase, molybdopterin-binding domain"/>
    <property type="match status" value="1"/>
</dbReference>
<dbReference type="Gene3D" id="2.60.40.650">
    <property type="match status" value="1"/>
</dbReference>
<dbReference type="EMBL" id="FRAN01000004">
    <property type="protein sequence ID" value="SHL12262.1"/>
    <property type="molecule type" value="Genomic_DNA"/>
</dbReference>
<evidence type="ECO:0000256" key="1">
    <source>
        <dbReference type="ARBA" id="ARBA00001924"/>
    </source>
</evidence>
<feature type="domain" description="Moybdenum cofactor oxidoreductase dimerisation" evidence="7">
    <location>
        <begin position="286"/>
        <end position="376"/>
    </location>
</feature>
<name>E7QVW2_HALPU</name>
<dbReference type="GO" id="GO:0020037">
    <property type="term" value="F:heme binding"/>
    <property type="evidence" value="ECO:0007669"/>
    <property type="project" value="TreeGrafter"/>
</dbReference>
<dbReference type="eggNOG" id="arCOG00266">
    <property type="taxonomic scope" value="Archaea"/>
</dbReference>
<evidence type="ECO:0000256" key="2">
    <source>
        <dbReference type="ARBA" id="ARBA00022505"/>
    </source>
</evidence>
<organism evidence="8 10">
    <name type="scientific">Haladaptatus paucihalophilus DX253</name>
    <dbReference type="NCBI Taxonomy" id="797209"/>
    <lineage>
        <taxon>Archaea</taxon>
        <taxon>Methanobacteriati</taxon>
        <taxon>Methanobacteriota</taxon>
        <taxon>Stenosarchaea group</taxon>
        <taxon>Halobacteria</taxon>
        <taxon>Halobacteriales</taxon>
        <taxon>Haladaptataceae</taxon>
        <taxon>Haladaptatus</taxon>
    </lineage>
</organism>
<reference evidence="11" key="3">
    <citation type="submission" date="2016-11" db="EMBL/GenBank/DDBJ databases">
        <authorList>
            <person name="Varghese N."/>
            <person name="Submissions S."/>
        </authorList>
    </citation>
    <scope>NUCLEOTIDE SEQUENCE [LARGE SCALE GENOMIC DNA]</scope>
    <source>
        <strain evidence="11">DX253</strain>
    </source>
</reference>
<dbReference type="PANTHER" id="PTHR19372">
    <property type="entry name" value="SULFITE REDUCTASE"/>
    <property type="match status" value="1"/>
</dbReference>
<dbReference type="OrthoDB" id="9576at2157"/>
<keyword evidence="11" id="KW-1185">Reference proteome</keyword>
<dbReference type="PANTHER" id="PTHR19372:SF7">
    <property type="entry name" value="SULFITE OXIDASE, MITOCHONDRIAL"/>
    <property type="match status" value="1"/>
</dbReference>
<dbReference type="Pfam" id="PF00174">
    <property type="entry name" value="Oxidored_molyb"/>
    <property type="match status" value="1"/>
</dbReference>
<evidence type="ECO:0000256" key="5">
    <source>
        <dbReference type="SAM" id="MobiDB-lite"/>
    </source>
</evidence>
<dbReference type="STRING" id="797209.GCA_000376445_03462"/>
<dbReference type="GO" id="GO:0006790">
    <property type="term" value="P:sulfur compound metabolic process"/>
    <property type="evidence" value="ECO:0007669"/>
    <property type="project" value="TreeGrafter"/>
</dbReference>
<dbReference type="Proteomes" id="UP000003751">
    <property type="component" value="Unassembled WGS sequence"/>
</dbReference>
<dbReference type="SUPFAM" id="SSF56524">
    <property type="entry name" value="Oxidoreductase molybdopterin-binding domain"/>
    <property type="match status" value="1"/>
</dbReference>